<feature type="domain" description="Palmitoyltransferase DHHC" evidence="9">
    <location>
        <begin position="213"/>
        <end position="281"/>
    </location>
</feature>
<evidence type="ECO:0000259" key="9">
    <source>
        <dbReference type="Pfam" id="PF01529"/>
    </source>
</evidence>
<feature type="transmembrane region" description="Helical" evidence="8">
    <location>
        <begin position="134"/>
        <end position="154"/>
    </location>
</feature>
<comment type="catalytic activity">
    <reaction evidence="8">
        <text>L-cysteinyl-[protein] + hexadecanoyl-CoA = S-hexadecanoyl-L-cysteinyl-[protein] + CoA</text>
        <dbReference type="Rhea" id="RHEA:36683"/>
        <dbReference type="Rhea" id="RHEA-COMP:10131"/>
        <dbReference type="Rhea" id="RHEA-COMP:11032"/>
        <dbReference type="ChEBI" id="CHEBI:29950"/>
        <dbReference type="ChEBI" id="CHEBI:57287"/>
        <dbReference type="ChEBI" id="CHEBI:57379"/>
        <dbReference type="ChEBI" id="CHEBI:74151"/>
        <dbReference type="EC" id="2.3.1.225"/>
    </reaction>
</comment>
<comment type="subcellular location">
    <subcellularLocation>
        <location evidence="1">Membrane</location>
        <topology evidence="1">Multi-pass membrane protein</topology>
    </subcellularLocation>
</comment>
<dbReference type="InterPro" id="IPR039859">
    <property type="entry name" value="PFA4/ZDH16/20/ERF2-like"/>
</dbReference>
<organism evidence="10 11">
    <name type="scientific">Ensete ventricosum</name>
    <name type="common">Abyssinian banana</name>
    <name type="synonym">Musa ensete</name>
    <dbReference type="NCBI Taxonomy" id="4639"/>
    <lineage>
        <taxon>Eukaryota</taxon>
        <taxon>Viridiplantae</taxon>
        <taxon>Streptophyta</taxon>
        <taxon>Embryophyta</taxon>
        <taxon>Tracheophyta</taxon>
        <taxon>Spermatophyta</taxon>
        <taxon>Magnoliopsida</taxon>
        <taxon>Liliopsida</taxon>
        <taxon>Zingiberales</taxon>
        <taxon>Musaceae</taxon>
        <taxon>Ensete</taxon>
    </lineage>
</organism>
<evidence type="ECO:0000313" key="11">
    <source>
        <dbReference type="Proteomes" id="UP001222027"/>
    </source>
</evidence>
<evidence type="ECO:0000256" key="3">
    <source>
        <dbReference type="ARBA" id="ARBA00022679"/>
    </source>
</evidence>
<evidence type="ECO:0000313" key="10">
    <source>
        <dbReference type="EMBL" id="KAJ8470471.1"/>
    </source>
</evidence>
<dbReference type="EMBL" id="JAQQAF010000007">
    <property type="protein sequence ID" value="KAJ8470471.1"/>
    <property type="molecule type" value="Genomic_DNA"/>
</dbReference>
<gene>
    <name evidence="10" type="ORF">OPV22_024814</name>
</gene>
<keyword evidence="7 8" id="KW-0012">Acyltransferase</keyword>
<dbReference type="EC" id="2.3.1.225" evidence="8"/>
<keyword evidence="5 8" id="KW-1133">Transmembrane helix</keyword>
<keyword evidence="11" id="KW-1185">Reference proteome</keyword>
<name>A0AAV8P8Z8_ENSVE</name>
<dbReference type="Proteomes" id="UP001222027">
    <property type="component" value="Unassembled WGS sequence"/>
</dbReference>
<evidence type="ECO:0000256" key="5">
    <source>
        <dbReference type="ARBA" id="ARBA00022989"/>
    </source>
</evidence>
<sequence>MLYAYVPFTRNDAFLIRAMPPCVVPPLQQRLTASRKESARGSIDRVLRPRSLCRSPSPKIEYMDEAAVREENYVSLILEDHKTTCWGCGLHLVLESYSPIFKCGWCGAITDQCKTLRKPDSTWFSWWRRVRDRLFVTILIFFMLFVICTGVWAVYPAVFSISKFCGIFHCLLTSVLSIVTVSSFCLAAFCSAGAPANIPWGSYPIVEKDGLENYTYCAYCSKPKPPRAHHCRSCRMCVLDMDHHCPFIGNCVGAANHRYFIAFLLSVVISCAYVFLMTLYAGFRVWPPLEIRNLALSGFGIGSAASIVKELCYCGSNSIGFMKFTEYFWVLEMLENHKIYRAPSFYRGYKTSVRQHKHQDYSDQNLDYHLTALFQMLLGGFYQAADICQRHGLSVKTHEDKNSLYVHFFFTCPSTTLPAGT</sequence>
<dbReference type="PANTHER" id="PTHR12246">
    <property type="entry name" value="PALMITOYLTRANSFERASE ZDHHC16"/>
    <property type="match status" value="1"/>
</dbReference>
<evidence type="ECO:0000256" key="4">
    <source>
        <dbReference type="ARBA" id="ARBA00022692"/>
    </source>
</evidence>
<dbReference type="AlphaFoldDB" id="A0AAV8P8Z8"/>
<feature type="transmembrane region" description="Helical" evidence="8">
    <location>
        <begin position="259"/>
        <end position="283"/>
    </location>
</feature>
<protein>
    <recommendedName>
        <fullName evidence="8">S-acyltransferase</fullName>
        <ecNumber evidence="8">2.3.1.225</ecNumber>
    </recommendedName>
    <alternativeName>
        <fullName evidence="8">Palmitoyltransferase</fullName>
    </alternativeName>
</protein>
<dbReference type="GO" id="GO:0016020">
    <property type="term" value="C:membrane"/>
    <property type="evidence" value="ECO:0007669"/>
    <property type="project" value="UniProtKB-SubCell"/>
</dbReference>
<accession>A0AAV8P8Z8</accession>
<evidence type="ECO:0000256" key="1">
    <source>
        <dbReference type="ARBA" id="ARBA00004141"/>
    </source>
</evidence>
<dbReference type="InterPro" id="IPR001594">
    <property type="entry name" value="Palmitoyltrfase_DHHC"/>
</dbReference>
<comment type="caution">
    <text evidence="10">The sequence shown here is derived from an EMBL/GenBank/DDBJ whole genome shotgun (WGS) entry which is preliminary data.</text>
</comment>
<evidence type="ECO:0000256" key="7">
    <source>
        <dbReference type="ARBA" id="ARBA00023315"/>
    </source>
</evidence>
<proteinExistence type="inferred from homology"/>
<keyword evidence="3 8" id="KW-0808">Transferase</keyword>
<dbReference type="PROSITE" id="PS50216">
    <property type="entry name" value="DHHC"/>
    <property type="match status" value="1"/>
</dbReference>
<evidence type="ECO:0000256" key="6">
    <source>
        <dbReference type="ARBA" id="ARBA00023136"/>
    </source>
</evidence>
<comment type="domain">
    <text evidence="8">The DHHC domain is required for palmitoyltransferase activity.</text>
</comment>
<feature type="transmembrane region" description="Helical" evidence="8">
    <location>
        <begin position="166"/>
        <end position="189"/>
    </location>
</feature>
<evidence type="ECO:0000256" key="2">
    <source>
        <dbReference type="ARBA" id="ARBA00008574"/>
    </source>
</evidence>
<evidence type="ECO:0000256" key="8">
    <source>
        <dbReference type="RuleBase" id="RU079119"/>
    </source>
</evidence>
<keyword evidence="6 8" id="KW-0472">Membrane</keyword>
<dbReference type="GO" id="GO:0019706">
    <property type="term" value="F:protein-cysteine S-palmitoyltransferase activity"/>
    <property type="evidence" value="ECO:0007669"/>
    <property type="project" value="UniProtKB-EC"/>
</dbReference>
<keyword evidence="4 8" id="KW-0812">Transmembrane</keyword>
<comment type="similarity">
    <text evidence="2 8">Belongs to the DHHC palmitoyltransferase family.</text>
</comment>
<reference evidence="10 11" key="1">
    <citation type="submission" date="2022-12" db="EMBL/GenBank/DDBJ databases">
        <title>Chromosome-scale assembly of the Ensete ventricosum genome.</title>
        <authorList>
            <person name="Dussert Y."/>
            <person name="Stocks J."/>
            <person name="Wendawek A."/>
            <person name="Woldeyes F."/>
            <person name="Nichols R.A."/>
            <person name="Borrell J.S."/>
        </authorList>
    </citation>
    <scope>NUCLEOTIDE SEQUENCE [LARGE SCALE GENOMIC DNA]</scope>
    <source>
        <strain evidence="11">cv. Maze</strain>
        <tissue evidence="10">Seeds</tissue>
    </source>
</reference>
<dbReference type="Pfam" id="PF01529">
    <property type="entry name" value="DHHC"/>
    <property type="match status" value="1"/>
</dbReference>